<evidence type="ECO:0000313" key="4">
    <source>
        <dbReference type="Proteomes" id="UP000800235"/>
    </source>
</evidence>
<dbReference type="InterPro" id="IPR029058">
    <property type="entry name" value="AB_hydrolase_fold"/>
</dbReference>
<proteinExistence type="predicted"/>
<dbReference type="Proteomes" id="UP000800235">
    <property type="component" value="Unassembled WGS sequence"/>
</dbReference>
<evidence type="ECO:0000256" key="1">
    <source>
        <dbReference type="SAM" id="SignalP"/>
    </source>
</evidence>
<name>A0A9P4NL87_9PEZI</name>
<feature type="domain" description="AB hydrolase-1" evidence="2">
    <location>
        <begin position="109"/>
        <end position="376"/>
    </location>
</feature>
<sequence length="393" mass="42396">MASLLLLAAAIIFRKASASPIDSFSRAHGDCTQFNIPVVATAPSAIYDIPRVNNDIEAAAWTIHSGTWSIPEGPQLIIRNTTTFGTFNIHVQLCVPKSTSKNTLQIATHGVHYDSRYWDPELVREKQSYVEASLKAGYTILTYDRLGTGQSDIPNAYDVVQAPLELEILRQLTLLARNGTLYNLASKVNSSSAAFHSLPKPNKVTHIGHSFGSFITSAFIARYPDLTEGAIITGFILSKYLGMVGTTAFSPLFGGVSPYNRPSGYIVCSKTGIQNIFFGGNLTTAYSTAMLDYGNAIKQPFAVGELASAFNIIGLPGPGLKAPVQYVLAEFDFYICAGDCKGLADPKVLAATYPNAKEIEVVIQPNTGHAFTLHNNATAGYQLTFDFLAKHGL</sequence>
<protein>
    <submittedName>
        <fullName evidence="3">Alpha/beta-hydrolase</fullName>
    </submittedName>
</protein>
<dbReference type="SUPFAM" id="SSF53474">
    <property type="entry name" value="alpha/beta-Hydrolases"/>
    <property type="match status" value="1"/>
</dbReference>
<keyword evidence="1" id="KW-0732">Signal</keyword>
<dbReference type="InterPro" id="IPR000073">
    <property type="entry name" value="AB_hydrolase_1"/>
</dbReference>
<comment type="caution">
    <text evidence="3">The sequence shown here is derived from an EMBL/GenBank/DDBJ whole genome shotgun (WGS) entry which is preliminary data.</text>
</comment>
<feature type="chain" id="PRO_5040470186" evidence="1">
    <location>
        <begin position="19"/>
        <end position="393"/>
    </location>
</feature>
<reference evidence="3" key="1">
    <citation type="journal article" date="2020" name="Stud. Mycol.">
        <title>101 Dothideomycetes genomes: a test case for predicting lifestyles and emergence of pathogens.</title>
        <authorList>
            <person name="Haridas S."/>
            <person name="Albert R."/>
            <person name="Binder M."/>
            <person name="Bloem J."/>
            <person name="Labutti K."/>
            <person name="Salamov A."/>
            <person name="Andreopoulos B."/>
            <person name="Baker S."/>
            <person name="Barry K."/>
            <person name="Bills G."/>
            <person name="Bluhm B."/>
            <person name="Cannon C."/>
            <person name="Castanera R."/>
            <person name="Culley D."/>
            <person name="Daum C."/>
            <person name="Ezra D."/>
            <person name="Gonzalez J."/>
            <person name="Henrissat B."/>
            <person name="Kuo A."/>
            <person name="Liang C."/>
            <person name="Lipzen A."/>
            <person name="Lutzoni F."/>
            <person name="Magnuson J."/>
            <person name="Mondo S."/>
            <person name="Nolan M."/>
            <person name="Ohm R."/>
            <person name="Pangilinan J."/>
            <person name="Park H.-J."/>
            <person name="Ramirez L."/>
            <person name="Alfaro M."/>
            <person name="Sun H."/>
            <person name="Tritt A."/>
            <person name="Yoshinaga Y."/>
            <person name="Zwiers L.-H."/>
            <person name="Turgeon B."/>
            <person name="Goodwin S."/>
            <person name="Spatafora J."/>
            <person name="Crous P."/>
            <person name="Grigoriev I."/>
        </authorList>
    </citation>
    <scope>NUCLEOTIDE SEQUENCE</scope>
    <source>
        <strain evidence="3">CBS 130266</strain>
    </source>
</reference>
<organism evidence="3 4">
    <name type="scientific">Tothia fuscella</name>
    <dbReference type="NCBI Taxonomy" id="1048955"/>
    <lineage>
        <taxon>Eukaryota</taxon>
        <taxon>Fungi</taxon>
        <taxon>Dikarya</taxon>
        <taxon>Ascomycota</taxon>
        <taxon>Pezizomycotina</taxon>
        <taxon>Dothideomycetes</taxon>
        <taxon>Pleosporomycetidae</taxon>
        <taxon>Venturiales</taxon>
        <taxon>Cylindrosympodiaceae</taxon>
        <taxon>Tothia</taxon>
    </lineage>
</organism>
<dbReference type="AlphaFoldDB" id="A0A9P4NL87"/>
<gene>
    <name evidence="3" type="ORF">EJ08DRAFT_638628</name>
</gene>
<accession>A0A9P4NL87</accession>
<dbReference type="OrthoDB" id="190201at2759"/>
<dbReference type="EMBL" id="MU007069">
    <property type="protein sequence ID" value="KAF2425554.1"/>
    <property type="molecule type" value="Genomic_DNA"/>
</dbReference>
<dbReference type="Gene3D" id="3.40.50.1820">
    <property type="entry name" value="alpha/beta hydrolase"/>
    <property type="match status" value="1"/>
</dbReference>
<feature type="signal peptide" evidence="1">
    <location>
        <begin position="1"/>
        <end position="18"/>
    </location>
</feature>
<evidence type="ECO:0000313" key="3">
    <source>
        <dbReference type="EMBL" id="KAF2425554.1"/>
    </source>
</evidence>
<dbReference type="Pfam" id="PF12697">
    <property type="entry name" value="Abhydrolase_6"/>
    <property type="match status" value="1"/>
</dbReference>
<keyword evidence="4" id="KW-1185">Reference proteome</keyword>
<evidence type="ECO:0000259" key="2">
    <source>
        <dbReference type="Pfam" id="PF12697"/>
    </source>
</evidence>